<feature type="domain" description="Calcineurin-like phosphoesterase" evidence="1">
    <location>
        <begin position="5"/>
        <end position="136"/>
    </location>
</feature>
<reference evidence="2 3" key="1">
    <citation type="journal article" date="2015" name="Genome Announc.">
        <title>Expanding the biotechnology potential of lactobacilli through comparative genomics of 213 strains and associated genera.</title>
        <authorList>
            <person name="Sun Z."/>
            <person name="Harris H.M."/>
            <person name="McCann A."/>
            <person name="Guo C."/>
            <person name="Argimon S."/>
            <person name="Zhang W."/>
            <person name="Yang X."/>
            <person name="Jeffery I.B."/>
            <person name="Cooney J.C."/>
            <person name="Kagawa T.F."/>
            <person name="Liu W."/>
            <person name="Song Y."/>
            <person name="Salvetti E."/>
            <person name="Wrobel A."/>
            <person name="Rasinkangas P."/>
            <person name="Parkhill J."/>
            <person name="Rea M.C."/>
            <person name="O'Sullivan O."/>
            <person name="Ritari J."/>
            <person name="Douillard F.P."/>
            <person name="Paul Ross R."/>
            <person name="Yang R."/>
            <person name="Briner A.E."/>
            <person name="Felis G.E."/>
            <person name="de Vos W.M."/>
            <person name="Barrangou R."/>
            <person name="Klaenhammer T.R."/>
            <person name="Caufield P.W."/>
            <person name="Cui Y."/>
            <person name="Zhang H."/>
            <person name="O'Toole P.W."/>
        </authorList>
    </citation>
    <scope>NUCLEOTIDE SEQUENCE [LARGE SCALE GENOMIC DNA]</scope>
    <source>
        <strain evidence="2 3">DSM 18933</strain>
    </source>
</reference>
<accession>A0A0R1WW24</accession>
<organism evidence="2 3">
    <name type="scientific">Ligilactobacillus hayakitensis DSM 18933 = JCM 14209</name>
    <dbReference type="NCBI Taxonomy" id="1423755"/>
    <lineage>
        <taxon>Bacteria</taxon>
        <taxon>Bacillati</taxon>
        <taxon>Bacillota</taxon>
        <taxon>Bacilli</taxon>
        <taxon>Lactobacillales</taxon>
        <taxon>Lactobacillaceae</taxon>
        <taxon>Ligilactobacillus</taxon>
    </lineage>
</organism>
<dbReference type="PATRIC" id="fig|1423755.3.peg.460"/>
<dbReference type="GO" id="GO:0016787">
    <property type="term" value="F:hydrolase activity"/>
    <property type="evidence" value="ECO:0007669"/>
    <property type="project" value="InterPro"/>
</dbReference>
<evidence type="ECO:0000313" key="3">
    <source>
        <dbReference type="Proteomes" id="UP000051054"/>
    </source>
</evidence>
<dbReference type="eggNOG" id="COG4186">
    <property type="taxonomic scope" value="Bacteria"/>
</dbReference>
<sequence>MDKMIYFISDTHFFDKRMVHNQIFARRDFLTVNQMNEAIINSWNNVVTANDIVYHLGDIALIGNNRHSHEKLLELLKRLNGKIVFLKGNHDTRATFKYLQKNNILLEDKIEKFVFEDVGILIKHNKIQYYLTHYPLIVGPAPNRINLHGHIHNSSVNMAENINVGVDSADLDYLMEPLNFGTPLSIEMVLKIISAKKIDFQKRR</sequence>
<evidence type="ECO:0000259" key="1">
    <source>
        <dbReference type="Pfam" id="PF00149"/>
    </source>
</evidence>
<dbReference type="Gene3D" id="3.60.21.10">
    <property type="match status" value="1"/>
</dbReference>
<dbReference type="Pfam" id="PF00149">
    <property type="entry name" value="Metallophos"/>
    <property type="match status" value="1"/>
</dbReference>
<keyword evidence="3" id="KW-1185">Reference proteome</keyword>
<dbReference type="InterPro" id="IPR029052">
    <property type="entry name" value="Metallo-depent_PP-like"/>
</dbReference>
<name>A0A0R1WW24_9LACO</name>
<dbReference type="SUPFAM" id="SSF56300">
    <property type="entry name" value="Metallo-dependent phosphatases"/>
    <property type="match status" value="1"/>
</dbReference>
<dbReference type="Proteomes" id="UP000051054">
    <property type="component" value="Unassembled WGS sequence"/>
</dbReference>
<dbReference type="EMBL" id="AZGD01000081">
    <property type="protein sequence ID" value="KRM19254.1"/>
    <property type="molecule type" value="Genomic_DNA"/>
</dbReference>
<gene>
    <name evidence="2" type="ORF">FC40_GL000418</name>
</gene>
<protein>
    <submittedName>
        <fullName evidence="2">Phosphoesterase</fullName>
    </submittedName>
</protein>
<proteinExistence type="predicted"/>
<dbReference type="AlphaFoldDB" id="A0A0R1WW24"/>
<dbReference type="InterPro" id="IPR004843">
    <property type="entry name" value="Calcineurin-like_PHP"/>
</dbReference>
<evidence type="ECO:0000313" key="2">
    <source>
        <dbReference type="EMBL" id="KRM19254.1"/>
    </source>
</evidence>
<comment type="caution">
    <text evidence="2">The sequence shown here is derived from an EMBL/GenBank/DDBJ whole genome shotgun (WGS) entry which is preliminary data.</text>
</comment>
<dbReference type="STRING" id="1423755.FC40_GL000418"/>